<evidence type="ECO:0000256" key="4">
    <source>
        <dbReference type="ARBA" id="ARBA00022989"/>
    </source>
</evidence>
<feature type="transmembrane region" description="Helical" evidence="6">
    <location>
        <begin position="128"/>
        <end position="147"/>
    </location>
</feature>
<dbReference type="InterPro" id="IPR002781">
    <property type="entry name" value="TM_pro_TauE-like"/>
</dbReference>
<dbReference type="GO" id="GO:0031464">
    <property type="term" value="C:Cul4A-RING E3 ubiquitin ligase complex"/>
    <property type="evidence" value="ECO:0000318"/>
    <property type="project" value="GO_Central"/>
</dbReference>
<dbReference type="Gramene" id="Pp3c3_30550V3.2">
    <property type="protein sequence ID" value="Pp3c3_30550V3.2"/>
    <property type="gene ID" value="Pp3c3_30550"/>
</dbReference>
<feature type="transmembrane region" description="Helical" evidence="6">
    <location>
        <begin position="428"/>
        <end position="452"/>
    </location>
</feature>
<dbReference type="Gramene" id="Pp3c3_30550V3.3">
    <property type="protein sequence ID" value="Pp3c3_30550V3.3"/>
    <property type="gene ID" value="Pp3c3_30550"/>
</dbReference>
<keyword evidence="9" id="KW-1185">Reference proteome</keyword>
<organism evidence="8 9">
    <name type="scientific">Physcomitrium patens</name>
    <name type="common">Spreading-leaved earth moss</name>
    <name type="synonym">Physcomitrella patens</name>
    <dbReference type="NCBI Taxonomy" id="3218"/>
    <lineage>
        <taxon>Eukaryota</taxon>
        <taxon>Viridiplantae</taxon>
        <taxon>Streptophyta</taxon>
        <taxon>Embryophyta</taxon>
        <taxon>Bryophyta</taxon>
        <taxon>Bryophytina</taxon>
        <taxon>Bryopsida</taxon>
        <taxon>Funariidae</taxon>
        <taxon>Funariales</taxon>
        <taxon>Funariaceae</taxon>
        <taxon>Physcomitrium</taxon>
    </lineage>
</organism>
<dbReference type="FunCoup" id="A0A7I4DK61">
    <property type="interactions" value="132"/>
</dbReference>
<dbReference type="AlphaFoldDB" id="A0A7I4DK61"/>
<feature type="signal peptide" evidence="7">
    <location>
        <begin position="1"/>
        <end position="23"/>
    </location>
</feature>
<comment type="similarity">
    <text evidence="2">Belongs to the 4-toluene sulfonate uptake permease (TSUP) (TC 2.A.102) family.</text>
</comment>
<dbReference type="EnsemblPlants" id="Pp3c3_30550V3.3">
    <property type="protein sequence ID" value="Pp3c3_30550V3.3"/>
    <property type="gene ID" value="Pp3c3_30550"/>
</dbReference>
<dbReference type="Gramene" id="Pp3c3_30550V3.4">
    <property type="protein sequence ID" value="Pp3c3_30550V3.4"/>
    <property type="gene ID" value="Pp3c3_30550"/>
</dbReference>
<dbReference type="GeneID" id="112280631"/>
<feature type="transmembrane region" description="Helical" evidence="6">
    <location>
        <begin position="305"/>
        <end position="324"/>
    </location>
</feature>
<dbReference type="EnsemblPlants" id="Pp3c3_30550V3.2">
    <property type="protein sequence ID" value="Pp3c3_30550V3.2"/>
    <property type="gene ID" value="Pp3c3_30550"/>
</dbReference>
<name>A0A7I4DK61_PHYPA</name>
<reference evidence="8 9" key="2">
    <citation type="journal article" date="2018" name="Plant J.">
        <title>The Physcomitrella patens chromosome-scale assembly reveals moss genome structure and evolution.</title>
        <authorList>
            <person name="Lang D."/>
            <person name="Ullrich K.K."/>
            <person name="Murat F."/>
            <person name="Fuchs J."/>
            <person name="Jenkins J."/>
            <person name="Haas F.B."/>
            <person name="Piednoel M."/>
            <person name="Gundlach H."/>
            <person name="Van Bel M."/>
            <person name="Meyberg R."/>
            <person name="Vives C."/>
            <person name="Morata J."/>
            <person name="Symeonidi A."/>
            <person name="Hiss M."/>
            <person name="Muchero W."/>
            <person name="Kamisugi Y."/>
            <person name="Saleh O."/>
            <person name="Blanc G."/>
            <person name="Decker E.L."/>
            <person name="van Gessel N."/>
            <person name="Grimwood J."/>
            <person name="Hayes R.D."/>
            <person name="Graham S.W."/>
            <person name="Gunter L.E."/>
            <person name="McDaniel S.F."/>
            <person name="Hoernstein S.N.W."/>
            <person name="Larsson A."/>
            <person name="Li F.W."/>
            <person name="Perroud P.F."/>
            <person name="Phillips J."/>
            <person name="Ranjan P."/>
            <person name="Rokshar D.S."/>
            <person name="Rothfels C.J."/>
            <person name="Schneider L."/>
            <person name="Shu S."/>
            <person name="Stevenson D.W."/>
            <person name="Thummler F."/>
            <person name="Tillich M."/>
            <person name="Villarreal Aguilar J.C."/>
            <person name="Widiez T."/>
            <person name="Wong G.K."/>
            <person name="Wymore A."/>
            <person name="Zhang Y."/>
            <person name="Zimmer A.D."/>
            <person name="Quatrano R.S."/>
            <person name="Mayer K.F.X."/>
            <person name="Goodstein D."/>
            <person name="Casacuberta J.M."/>
            <person name="Vandepoele K."/>
            <person name="Reski R."/>
            <person name="Cuming A.C."/>
            <person name="Tuskan G.A."/>
            <person name="Maumus F."/>
            <person name="Salse J."/>
            <person name="Schmutz J."/>
            <person name="Rensing S.A."/>
        </authorList>
    </citation>
    <scope>NUCLEOTIDE SEQUENCE [LARGE SCALE GENOMIC DNA]</scope>
    <source>
        <strain evidence="8 9">cv. Gransden 2004</strain>
    </source>
</reference>
<feature type="transmembrane region" description="Helical" evidence="6">
    <location>
        <begin position="389"/>
        <end position="416"/>
    </location>
</feature>
<evidence type="ECO:0000256" key="1">
    <source>
        <dbReference type="ARBA" id="ARBA00004141"/>
    </source>
</evidence>
<evidence type="ECO:0000256" key="7">
    <source>
        <dbReference type="SAM" id="SignalP"/>
    </source>
</evidence>
<keyword evidence="5 6" id="KW-0472">Membrane</keyword>
<dbReference type="GO" id="GO:0043161">
    <property type="term" value="P:proteasome-mediated ubiquitin-dependent protein catabolic process"/>
    <property type="evidence" value="ECO:0000318"/>
    <property type="project" value="GO_Central"/>
</dbReference>
<evidence type="ECO:0000313" key="9">
    <source>
        <dbReference type="Proteomes" id="UP000006727"/>
    </source>
</evidence>
<dbReference type="EMBL" id="ABEU02000003">
    <property type="status" value="NOT_ANNOTATED_CDS"/>
    <property type="molecule type" value="Genomic_DNA"/>
</dbReference>
<feature type="transmembrane region" description="Helical" evidence="6">
    <location>
        <begin position="87"/>
        <end position="116"/>
    </location>
</feature>
<evidence type="ECO:0000256" key="6">
    <source>
        <dbReference type="SAM" id="Phobius"/>
    </source>
</evidence>
<feature type="transmembrane region" description="Helical" evidence="6">
    <location>
        <begin position="172"/>
        <end position="204"/>
    </location>
</feature>
<dbReference type="PANTHER" id="PTHR14255">
    <property type="entry name" value="CEREBLON"/>
    <property type="match status" value="1"/>
</dbReference>
<reference evidence="8 9" key="1">
    <citation type="journal article" date="2008" name="Science">
        <title>The Physcomitrella genome reveals evolutionary insights into the conquest of land by plants.</title>
        <authorList>
            <person name="Rensing S."/>
            <person name="Lang D."/>
            <person name="Zimmer A."/>
            <person name="Terry A."/>
            <person name="Salamov A."/>
            <person name="Shapiro H."/>
            <person name="Nishiyama T."/>
            <person name="Perroud P.-F."/>
            <person name="Lindquist E."/>
            <person name="Kamisugi Y."/>
            <person name="Tanahashi T."/>
            <person name="Sakakibara K."/>
            <person name="Fujita T."/>
            <person name="Oishi K."/>
            <person name="Shin-I T."/>
            <person name="Kuroki Y."/>
            <person name="Toyoda A."/>
            <person name="Suzuki Y."/>
            <person name="Hashimoto A."/>
            <person name="Yamaguchi K."/>
            <person name="Sugano A."/>
            <person name="Kohara Y."/>
            <person name="Fujiyama A."/>
            <person name="Anterola A."/>
            <person name="Aoki S."/>
            <person name="Ashton N."/>
            <person name="Barbazuk W.B."/>
            <person name="Barker E."/>
            <person name="Bennetzen J."/>
            <person name="Bezanilla M."/>
            <person name="Blankenship R."/>
            <person name="Cho S.H."/>
            <person name="Dutcher S."/>
            <person name="Estelle M."/>
            <person name="Fawcett J.A."/>
            <person name="Gundlach H."/>
            <person name="Hanada K."/>
            <person name="Heyl A."/>
            <person name="Hicks K.A."/>
            <person name="Hugh J."/>
            <person name="Lohr M."/>
            <person name="Mayer K."/>
            <person name="Melkozernov A."/>
            <person name="Murata T."/>
            <person name="Nelson D."/>
            <person name="Pils B."/>
            <person name="Prigge M."/>
            <person name="Reiss B."/>
            <person name="Renner T."/>
            <person name="Rombauts S."/>
            <person name="Rushton P."/>
            <person name="Sanderfoot A."/>
            <person name="Schween G."/>
            <person name="Shiu S.-H."/>
            <person name="Stueber K."/>
            <person name="Theodoulou F.L."/>
            <person name="Tu H."/>
            <person name="Van de Peer Y."/>
            <person name="Verrier P.J."/>
            <person name="Waters E."/>
            <person name="Wood A."/>
            <person name="Yang L."/>
            <person name="Cove D."/>
            <person name="Cuming A."/>
            <person name="Hasebe M."/>
            <person name="Lucas S."/>
            <person name="Mishler D.B."/>
            <person name="Reski R."/>
            <person name="Grigoriev I."/>
            <person name="Quatrano R.S."/>
            <person name="Boore J.L."/>
        </authorList>
    </citation>
    <scope>NUCLEOTIDE SEQUENCE [LARGE SCALE GENOMIC DNA]</scope>
    <source>
        <strain evidence="8 9">cv. Gransden 2004</strain>
    </source>
</reference>
<evidence type="ECO:0000256" key="5">
    <source>
        <dbReference type="ARBA" id="ARBA00023136"/>
    </source>
</evidence>
<keyword evidence="3 6" id="KW-0812">Transmembrane</keyword>
<dbReference type="OMA" id="MRNNFVP"/>
<evidence type="ECO:0000313" key="8">
    <source>
        <dbReference type="EnsemblPlants" id="Pp3c3_30550V3.2"/>
    </source>
</evidence>
<dbReference type="RefSeq" id="XP_024372077.1">
    <property type="nucleotide sequence ID" value="XM_024516309.2"/>
</dbReference>
<keyword evidence="4 6" id="KW-1133">Transmembrane helix</keyword>
<dbReference type="EnsemblPlants" id="Pp3c3_30550V3.4">
    <property type="protein sequence ID" value="Pp3c3_30550V3.4"/>
    <property type="gene ID" value="Pp3c3_30550"/>
</dbReference>
<evidence type="ECO:0008006" key="10">
    <source>
        <dbReference type="Google" id="ProtNLM"/>
    </source>
</evidence>
<dbReference type="Proteomes" id="UP000006727">
    <property type="component" value="Chromosome 3"/>
</dbReference>
<feature type="transmembrane region" description="Helical" evidence="6">
    <location>
        <begin position="489"/>
        <end position="514"/>
    </location>
</feature>
<sequence length="529" mass="57904">MTMANGIKIWVLVLFLLIGTSLAISRPHFSATSAGLSSPGNREVSPVQQLDEPKFLGPLRTVAKWIWSIELGREKLRWPELEWNWKLILAMVLGTLGASICSAGGVGGGGLFIPLFNLLIGFDAKSSAALSNFMIFGGSIANVWWNIQRDHPFLPGHPLIDFDVVLLLQPNMLLGISIGVICNVAFPSWFITLEFIITLGYITARSFRSGLVRWRNETRLVQEAAEKTDLSSQAQERGQAHLAQARSSSFDVLTGCVLEESEAATSEALERLDSKLSWQNLCPKEGDEAIVPLLGESKPPRNFPYVKLLMLTLVWTAFLAVQLLRGGKSSDSILTLEPCGGAYWLLTTMQVPLAFLLTGWSAWHLHHALEEKNTPELELEEWDVIGPRAFVLFPSMALLAGFLGGMLGIGGGMIINPMLIELGMHPQLTAATTAFMVFFSSSLSVVQFWLLGRLQLDFALLFGAICFVSSLIGLHVVQQAIAKFGRPSIIVFSVSIVLGISAVSTTICGGFEVWDQFTGGEYMGFHYPC</sequence>
<protein>
    <recommendedName>
        <fullName evidence="10">Sulfite exporter TauE/SafE family protein</fullName>
    </recommendedName>
</protein>
<comment type="subcellular location">
    <subcellularLocation>
        <location evidence="1">Membrane</location>
        <topology evidence="1">Multi-pass membrane protein</topology>
    </subcellularLocation>
</comment>
<accession>A0A7I4DK61</accession>
<proteinExistence type="inferred from homology"/>
<evidence type="ECO:0000256" key="2">
    <source>
        <dbReference type="ARBA" id="ARBA00009142"/>
    </source>
</evidence>
<dbReference type="KEGG" id="ppp:112280631"/>
<feature type="chain" id="PRO_5043238868" description="Sulfite exporter TauE/SafE family protein" evidence="7">
    <location>
        <begin position="24"/>
        <end position="529"/>
    </location>
</feature>
<dbReference type="PANTHER" id="PTHR14255:SF3">
    <property type="entry name" value="SULFITE EXPORTER TAUE_SAFE FAMILY PROTEIN 5-RELATED"/>
    <property type="match status" value="1"/>
</dbReference>
<feature type="transmembrane region" description="Helical" evidence="6">
    <location>
        <begin position="458"/>
        <end position="477"/>
    </location>
</feature>
<dbReference type="GO" id="GO:0016020">
    <property type="term" value="C:membrane"/>
    <property type="evidence" value="ECO:0007669"/>
    <property type="project" value="UniProtKB-SubCell"/>
</dbReference>
<dbReference type="Pfam" id="PF01925">
    <property type="entry name" value="TauE"/>
    <property type="match status" value="2"/>
</dbReference>
<dbReference type="OrthoDB" id="434519at2759"/>
<reference evidence="8" key="3">
    <citation type="submission" date="2020-12" db="UniProtKB">
        <authorList>
            <consortium name="EnsemblPlants"/>
        </authorList>
    </citation>
    <scope>IDENTIFICATION</scope>
</reference>
<evidence type="ECO:0000256" key="3">
    <source>
        <dbReference type="ARBA" id="ARBA00022692"/>
    </source>
</evidence>
<gene>
    <name evidence="8" type="primary">LOC112280631</name>
</gene>
<keyword evidence="7" id="KW-0732">Signal</keyword>